<evidence type="ECO:0000256" key="1">
    <source>
        <dbReference type="SAM" id="Phobius"/>
    </source>
</evidence>
<feature type="transmembrane region" description="Helical" evidence="1">
    <location>
        <begin position="168"/>
        <end position="189"/>
    </location>
</feature>
<dbReference type="GO" id="GO:0071422">
    <property type="term" value="P:succinate transmembrane transport"/>
    <property type="evidence" value="ECO:0007669"/>
    <property type="project" value="TreeGrafter"/>
</dbReference>
<keyword evidence="3" id="KW-1185">Reference proteome</keyword>
<dbReference type="STRING" id="293826.Amet_3705"/>
<proteinExistence type="predicted"/>
<dbReference type="Proteomes" id="UP000001572">
    <property type="component" value="Chromosome"/>
</dbReference>
<dbReference type="PANTHER" id="PTHR30178:SF3">
    <property type="entry name" value="SUCCINATE-ACETATE_PROTON SYMPORTER SATP"/>
    <property type="match status" value="1"/>
</dbReference>
<dbReference type="eggNOG" id="COG1584">
    <property type="taxonomic scope" value="Bacteria"/>
</dbReference>
<keyword evidence="1" id="KW-0472">Membrane</keyword>
<organism evidence="2 3">
    <name type="scientific">Alkaliphilus metalliredigens (strain QYMF)</name>
    <dbReference type="NCBI Taxonomy" id="293826"/>
    <lineage>
        <taxon>Bacteria</taxon>
        <taxon>Bacillati</taxon>
        <taxon>Bacillota</taxon>
        <taxon>Clostridia</taxon>
        <taxon>Peptostreptococcales</taxon>
        <taxon>Natronincolaceae</taxon>
        <taxon>Alkaliphilus</taxon>
    </lineage>
</organism>
<keyword evidence="1" id="KW-1133">Transmembrane helix</keyword>
<dbReference type="InterPro" id="IPR047623">
    <property type="entry name" value="SatP"/>
</dbReference>
<dbReference type="GO" id="GO:0015360">
    <property type="term" value="F:acetate:proton symporter activity"/>
    <property type="evidence" value="ECO:0007669"/>
    <property type="project" value="TreeGrafter"/>
</dbReference>
<feature type="transmembrane region" description="Helical" evidence="1">
    <location>
        <begin position="54"/>
        <end position="72"/>
    </location>
</feature>
<accession>A6TUF7</accession>
<gene>
    <name evidence="2" type="ordered locus">Amet_3705</name>
</gene>
<dbReference type="GO" id="GO:0005886">
    <property type="term" value="C:plasma membrane"/>
    <property type="evidence" value="ECO:0007669"/>
    <property type="project" value="TreeGrafter"/>
</dbReference>
<protein>
    <recommendedName>
        <fullName evidence="4">GPR1/FUN34/yaaH family protein</fullName>
    </recommendedName>
</protein>
<dbReference type="AlphaFoldDB" id="A6TUF7"/>
<evidence type="ECO:0008006" key="4">
    <source>
        <dbReference type="Google" id="ProtNLM"/>
    </source>
</evidence>
<feature type="transmembrane region" description="Helical" evidence="1">
    <location>
        <begin position="79"/>
        <end position="99"/>
    </location>
</feature>
<dbReference type="HOGENOM" id="CLU_093738_0_0_9"/>
<reference evidence="3" key="1">
    <citation type="journal article" date="2016" name="Genome Announc.">
        <title>Complete genome sequence of Alkaliphilus metalliredigens strain QYMF, an alkaliphilic and metal-reducing bacterium isolated from borax-contaminated leachate ponds.</title>
        <authorList>
            <person name="Hwang C."/>
            <person name="Copeland A."/>
            <person name="Lucas S."/>
            <person name="Lapidus A."/>
            <person name="Barry K."/>
            <person name="Detter J.C."/>
            <person name="Glavina Del Rio T."/>
            <person name="Hammon N."/>
            <person name="Israni S."/>
            <person name="Dalin E."/>
            <person name="Tice H."/>
            <person name="Pitluck S."/>
            <person name="Chertkov O."/>
            <person name="Brettin T."/>
            <person name="Bruce D."/>
            <person name="Han C."/>
            <person name="Schmutz J."/>
            <person name="Larimer F."/>
            <person name="Land M.L."/>
            <person name="Hauser L."/>
            <person name="Kyrpides N."/>
            <person name="Mikhailova N."/>
            <person name="Ye Q."/>
            <person name="Zhou J."/>
            <person name="Richardson P."/>
            <person name="Fields M.W."/>
        </authorList>
    </citation>
    <scope>NUCLEOTIDE SEQUENCE [LARGE SCALE GENOMIC DNA]</scope>
    <source>
        <strain evidence="3">QYMF</strain>
    </source>
</reference>
<dbReference type="PANTHER" id="PTHR30178">
    <property type="entry name" value="INNER MEMBRANE PROTEIN YAAH"/>
    <property type="match status" value="1"/>
</dbReference>
<feature type="transmembrane region" description="Helical" evidence="1">
    <location>
        <begin position="111"/>
        <end position="132"/>
    </location>
</feature>
<sequence length="259" mass="27971">MSKKVASAVKVVYNYFSREMCKRSLNIGIIYNESEDEIVNQVNQTKEWSNPTPAGLVALAVACFCFFALLTGRVTGNAIPLLGIWLLGGFVVQFVVAIVDLKGGNTTGGNTFLFFSAFFMLVGGLGMLFKFQMASNNIVLDARIDGWAWLVLSTALVLWTPAFLKTPLVLSLMVIVLNIALPLITLIDLEILSAEFSFIPGWALLIVGMLGIYLSAAIIVNGAFGREVYPNPGPILSGEKKSATVTIPNNEKMAKSPVA</sequence>
<keyword evidence="1" id="KW-0812">Transmembrane</keyword>
<evidence type="ECO:0000313" key="2">
    <source>
        <dbReference type="EMBL" id="ABR49825.1"/>
    </source>
</evidence>
<dbReference type="EMBL" id="CP000724">
    <property type="protein sequence ID" value="ABR49825.1"/>
    <property type="molecule type" value="Genomic_DNA"/>
</dbReference>
<evidence type="ECO:0000313" key="3">
    <source>
        <dbReference type="Proteomes" id="UP000001572"/>
    </source>
</evidence>
<dbReference type="KEGG" id="amt:Amet_3705"/>
<feature type="transmembrane region" description="Helical" evidence="1">
    <location>
        <begin position="201"/>
        <end position="224"/>
    </location>
</feature>
<name>A6TUF7_ALKMQ</name>
<feature type="transmembrane region" description="Helical" evidence="1">
    <location>
        <begin position="144"/>
        <end position="162"/>
    </location>
</feature>